<dbReference type="GO" id="GO:0046983">
    <property type="term" value="F:protein dimerization activity"/>
    <property type="evidence" value="ECO:0007669"/>
    <property type="project" value="InterPro"/>
</dbReference>
<dbReference type="EMBL" id="AORV01000026">
    <property type="protein sequence ID" value="EMS72512.1"/>
    <property type="molecule type" value="Genomic_DNA"/>
</dbReference>
<dbReference type="InterPro" id="IPR036388">
    <property type="entry name" value="WH-like_DNA-bd_sf"/>
</dbReference>
<dbReference type="AlphaFoldDB" id="S0FKV7"/>
<dbReference type="GO" id="GO:0003700">
    <property type="term" value="F:DNA-binding transcription factor activity"/>
    <property type="evidence" value="ECO:0007669"/>
    <property type="project" value="InterPro"/>
</dbReference>
<dbReference type="Gene3D" id="1.10.60.10">
    <property type="entry name" value="Iron dependent repressor, metal binding and dimerisation domain"/>
    <property type="match status" value="1"/>
</dbReference>
<dbReference type="GO" id="GO:0005737">
    <property type="term" value="C:cytoplasm"/>
    <property type="evidence" value="ECO:0007669"/>
    <property type="project" value="UniProtKB-SubCell"/>
</dbReference>
<dbReference type="PROSITE" id="PS50944">
    <property type="entry name" value="HTH_DTXR"/>
    <property type="match status" value="1"/>
</dbReference>
<organism evidence="13 14">
    <name type="scientific">Ruminiclostridium cellobioparum subsp. termitidis CT1112</name>
    <dbReference type="NCBI Taxonomy" id="1195236"/>
    <lineage>
        <taxon>Bacteria</taxon>
        <taxon>Bacillati</taxon>
        <taxon>Bacillota</taxon>
        <taxon>Clostridia</taxon>
        <taxon>Eubacteriales</taxon>
        <taxon>Oscillospiraceae</taxon>
        <taxon>Ruminiclostridium</taxon>
    </lineage>
</organism>
<keyword evidence="5" id="KW-0678">Repressor</keyword>
<keyword evidence="8" id="KW-0010">Activator</keyword>
<evidence type="ECO:0000256" key="2">
    <source>
        <dbReference type="ARBA" id="ARBA00007871"/>
    </source>
</evidence>
<evidence type="ECO:0000313" key="14">
    <source>
        <dbReference type="Proteomes" id="UP000014155"/>
    </source>
</evidence>
<keyword evidence="4" id="KW-0963">Cytoplasm</keyword>
<comment type="subunit">
    <text evidence="3">Homodimer.</text>
</comment>
<evidence type="ECO:0000256" key="9">
    <source>
        <dbReference type="ARBA" id="ARBA00023163"/>
    </source>
</evidence>
<dbReference type="STRING" id="1195236.CTER_1379"/>
<dbReference type="Pfam" id="PF02742">
    <property type="entry name" value="Fe_dep_repr_C"/>
    <property type="match status" value="1"/>
</dbReference>
<evidence type="ECO:0000256" key="7">
    <source>
        <dbReference type="ARBA" id="ARBA00023125"/>
    </source>
</evidence>
<keyword evidence="9" id="KW-0804">Transcription</keyword>
<comment type="similarity">
    <text evidence="2">Belongs to the DtxR/MntR family.</text>
</comment>
<dbReference type="SUPFAM" id="SSF46785">
    <property type="entry name" value="Winged helix' DNA-binding domain"/>
    <property type="match status" value="1"/>
</dbReference>
<dbReference type="PANTHER" id="PTHR33238:SF11">
    <property type="entry name" value="TRANSCRIPTIONAL REGULATOR MNTR"/>
    <property type="match status" value="1"/>
</dbReference>
<dbReference type="Pfam" id="PF01325">
    <property type="entry name" value="Fe_dep_repress"/>
    <property type="match status" value="1"/>
</dbReference>
<reference evidence="13 14" key="1">
    <citation type="journal article" date="2013" name="Genome Announc.">
        <title>Draft Genome Sequence of the Cellulolytic, Mesophilic, Anaerobic Bacterium Clostridium termitidis Strain CT1112 (DSM 5398).</title>
        <authorList>
            <person name="Lal S."/>
            <person name="Ramachandran U."/>
            <person name="Zhang X."/>
            <person name="Munir R."/>
            <person name="Sparling R."/>
            <person name="Levin D.B."/>
        </authorList>
    </citation>
    <scope>NUCLEOTIDE SEQUENCE [LARGE SCALE GENOMIC DNA]</scope>
    <source>
        <strain evidence="13 14">CT1112</strain>
    </source>
</reference>
<evidence type="ECO:0000313" key="13">
    <source>
        <dbReference type="EMBL" id="EMS72512.1"/>
    </source>
</evidence>
<dbReference type="Proteomes" id="UP000014155">
    <property type="component" value="Unassembled WGS sequence"/>
</dbReference>
<dbReference type="SUPFAM" id="SSF47979">
    <property type="entry name" value="Iron-dependent repressor protein, dimerization domain"/>
    <property type="match status" value="1"/>
</dbReference>
<accession>S0FKV7</accession>
<protein>
    <recommendedName>
        <fullName evidence="11">Manganese transport regulator</fullName>
    </recommendedName>
</protein>
<keyword evidence="7" id="KW-0238">DNA-binding</keyword>
<dbReference type="PATRIC" id="fig|1195236.3.peg.1697"/>
<evidence type="ECO:0000256" key="4">
    <source>
        <dbReference type="ARBA" id="ARBA00022490"/>
    </source>
</evidence>
<dbReference type="InterPro" id="IPR050536">
    <property type="entry name" value="DtxR_MntR_Metal-Reg"/>
</dbReference>
<evidence type="ECO:0000256" key="8">
    <source>
        <dbReference type="ARBA" id="ARBA00023159"/>
    </source>
</evidence>
<evidence type="ECO:0000256" key="6">
    <source>
        <dbReference type="ARBA" id="ARBA00023015"/>
    </source>
</evidence>
<dbReference type="GO" id="GO:0046914">
    <property type="term" value="F:transition metal ion binding"/>
    <property type="evidence" value="ECO:0007669"/>
    <property type="project" value="InterPro"/>
</dbReference>
<keyword evidence="14" id="KW-1185">Reference proteome</keyword>
<sequence>MSCLIDKKLNAASEDYLKAVYHFSQKSEFVRSADIAAFLGVTKPSVHHAMEVLQEAGLVIKPLYGEISLTEEGHRFAEVVVCKHNLLKKLLISLQVDEETAEQDACRMEHIVSDETLSHLLYHFRGGQC</sequence>
<dbReference type="InterPro" id="IPR001367">
    <property type="entry name" value="Fe_dep_repressor"/>
</dbReference>
<proteinExistence type="inferred from homology"/>
<name>S0FKV7_RUMCE</name>
<keyword evidence="6" id="KW-0805">Transcription regulation</keyword>
<evidence type="ECO:0000256" key="10">
    <source>
        <dbReference type="ARBA" id="ARBA00023211"/>
    </source>
</evidence>
<evidence type="ECO:0000256" key="1">
    <source>
        <dbReference type="ARBA" id="ARBA00004496"/>
    </source>
</evidence>
<keyword evidence="10" id="KW-0464">Manganese</keyword>
<comment type="caution">
    <text evidence="13">The sequence shown here is derived from an EMBL/GenBank/DDBJ whole genome shotgun (WGS) entry which is preliminary data.</text>
</comment>
<evidence type="ECO:0000259" key="12">
    <source>
        <dbReference type="PROSITE" id="PS50944"/>
    </source>
</evidence>
<evidence type="ECO:0000256" key="3">
    <source>
        <dbReference type="ARBA" id="ARBA00011738"/>
    </source>
</evidence>
<dbReference type="GO" id="GO:0003677">
    <property type="term" value="F:DNA binding"/>
    <property type="evidence" value="ECO:0007669"/>
    <property type="project" value="UniProtKB-KW"/>
</dbReference>
<dbReference type="Gene3D" id="1.10.10.10">
    <property type="entry name" value="Winged helix-like DNA-binding domain superfamily/Winged helix DNA-binding domain"/>
    <property type="match status" value="1"/>
</dbReference>
<gene>
    <name evidence="13" type="ORF">CTER_1379</name>
</gene>
<dbReference type="PANTHER" id="PTHR33238">
    <property type="entry name" value="IRON (METAL) DEPENDENT REPRESSOR, DTXR FAMILY"/>
    <property type="match status" value="1"/>
</dbReference>
<dbReference type="SMART" id="SM00529">
    <property type="entry name" value="HTH_DTXR"/>
    <property type="match status" value="1"/>
</dbReference>
<dbReference type="InterPro" id="IPR022687">
    <property type="entry name" value="HTH_DTXR"/>
</dbReference>
<evidence type="ECO:0000256" key="5">
    <source>
        <dbReference type="ARBA" id="ARBA00022491"/>
    </source>
</evidence>
<feature type="domain" description="HTH dtxR-type" evidence="12">
    <location>
        <begin position="1"/>
        <end position="70"/>
    </location>
</feature>
<comment type="subcellular location">
    <subcellularLocation>
        <location evidence="1">Cytoplasm</location>
    </subcellularLocation>
</comment>
<dbReference type="eggNOG" id="COG1321">
    <property type="taxonomic scope" value="Bacteria"/>
</dbReference>
<evidence type="ECO:0000256" key="11">
    <source>
        <dbReference type="ARBA" id="ARBA00032593"/>
    </source>
</evidence>
<dbReference type="InterPro" id="IPR022689">
    <property type="entry name" value="Iron_dep_repressor"/>
</dbReference>
<dbReference type="InterPro" id="IPR036390">
    <property type="entry name" value="WH_DNA-bd_sf"/>
</dbReference>
<dbReference type="InterPro" id="IPR036421">
    <property type="entry name" value="Fe_dep_repressor_sf"/>
</dbReference>